<evidence type="ECO:0000313" key="2">
    <source>
        <dbReference type="Proteomes" id="UP000182344"/>
    </source>
</evidence>
<sequence length="102" mass="12238">MIGKIRNYKSVVWDYNLKQDDFEKILKGKKVMGKFDQLWAIKRVLENLNFYEAMAIIPKSLFISNWNKIRSKVFNRSIIKGYDFLLHRYTLSTTRQSTKNLE</sequence>
<protein>
    <submittedName>
        <fullName evidence="1">Uncharacterized protein</fullName>
    </submittedName>
</protein>
<dbReference type="STRING" id="1805376.AUK05_00390"/>
<comment type="caution">
    <text evidence="1">The sequence shown here is derived from an EMBL/GenBank/DDBJ whole genome shotgun (WGS) entry which is preliminary data.</text>
</comment>
<name>A0A1J5HSK0_9BACT</name>
<dbReference type="AlphaFoldDB" id="A0A1J5HSK0"/>
<evidence type="ECO:0000313" key="1">
    <source>
        <dbReference type="EMBL" id="OIP87788.1"/>
    </source>
</evidence>
<reference evidence="1 2" key="1">
    <citation type="journal article" date="2016" name="Environ. Microbiol.">
        <title>Genomic resolution of a cold subsurface aquifer community provides metabolic insights for novel microbes adapted to high CO concentrations.</title>
        <authorList>
            <person name="Probst A.J."/>
            <person name="Castelle C.J."/>
            <person name="Singh A."/>
            <person name="Brown C.T."/>
            <person name="Anantharaman K."/>
            <person name="Sharon I."/>
            <person name="Hug L.A."/>
            <person name="Burstein D."/>
            <person name="Emerson J.B."/>
            <person name="Thomas B.C."/>
            <person name="Banfield J.F."/>
        </authorList>
    </citation>
    <scope>NUCLEOTIDE SEQUENCE [LARGE SCALE GENOMIC DNA]</scope>
    <source>
        <strain evidence="1">CG2_30_35_20</strain>
    </source>
</reference>
<gene>
    <name evidence="1" type="ORF">AUK05_00390</name>
</gene>
<dbReference type="Proteomes" id="UP000182344">
    <property type="component" value="Unassembled WGS sequence"/>
</dbReference>
<dbReference type="EMBL" id="MNZO01000006">
    <property type="protein sequence ID" value="OIP87788.1"/>
    <property type="molecule type" value="Genomic_DNA"/>
</dbReference>
<proteinExistence type="predicted"/>
<organism evidence="1 2">
    <name type="scientific">Candidatus Shapirobacteria bacterium CG2_30_35_20</name>
    <dbReference type="NCBI Taxonomy" id="1805376"/>
    <lineage>
        <taxon>Bacteria</taxon>
        <taxon>Candidatus Shapironibacteriota</taxon>
    </lineage>
</organism>
<accession>A0A1J5HSK0</accession>